<dbReference type="InterPro" id="IPR008949">
    <property type="entry name" value="Isoprenoid_synthase_dom_sf"/>
</dbReference>
<keyword evidence="8" id="KW-1185">Reference proteome</keyword>
<comment type="similarity">
    <text evidence="2 6">Belongs to the FPP/GGPP synthase family.</text>
</comment>
<dbReference type="GO" id="GO:0008299">
    <property type="term" value="P:isoprenoid biosynthetic process"/>
    <property type="evidence" value="ECO:0007669"/>
    <property type="project" value="InterPro"/>
</dbReference>
<comment type="caution">
    <text evidence="7">The sequence shown here is derived from an EMBL/GenBank/DDBJ whole genome shotgun (WGS) entry which is preliminary data.</text>
</comment>
<evidence type="ECO:0000256" key="3">
    <source>
        <dbReference type="ARBA" id="ARBA00022679"/>
    </source>
</evidence>
<name>A0A7W9V1F9_9ACTN</name>
<dbReference type="PANTHER" id="PTHR12001:SF85">
    <property type="entry name" value="SHORT CHAIN ISOPRENYL DIPHOSPHATE SYNTHASE"/>
    <property type="match status" value="1"/>
</dbReference>
<dbReference type="PROSITE" id="PS00723">
    <property type="entry name" value="POLYPRENYL_SYNTHASE_1"/>
    <property type="match status" value="1"/>
</dbReference>
<evidence type="ECO:0000256" key="2">
    <source>
        <dbReference type="ARBA" id="ARBA00006706"/>
    </source>
</evidence>
<dbReference type="InterPro" id="IPR033749">
    <property type="entry name" value="Polyprenyl_synt_CS"/>
</dbReference>
<dbReference type="SFLD" id="SFLDG01017">
    <property type="entry name" value="Polyprenyl_Transferase_Like"/>
    <property type="match status" value="1"/>
</dbReference>
<protein>
    <submittedName>
        <fullName evidence="7">Geranylgeranyl diphosphate synthase type I</fullName>
        <ecNumber evidence="7">2.5.1.1</ecNumber>
        <ecNumber evidence="7">2.5.1.10</ecNumber>
        <ecNumber evidence="7">2.5.1.29</ecNumber>
    </submittedName>
</protein>
<evidence type="ECO:0000256" key="1">
    <source>
        <dbReference type="ARBA" id="ARBA00001946"/>
    </source>
</evidence>
<dbReference type="EMBL" id="JACHJL010000013">
    <property type="protein sequence ID" value="MBB5937739.1"/>
    <property type="molecule type" value="Genomic_DNA"/>
</dbReference>
<dbReference type="Pfam" id="PF00348">
    <property type="entry name" value="polyprenyl_synt"/>
    <property type="match status" value="1"/>
</dbReference>
<dbReference type="PANTHER" id="PTHR12001">
    <property type="entry name" value="GERANYLGERANYL PYROPHOSPHATE SYNTHASE"/>
    <property type="match status" value="1"/>
</dbReference>
<dbReference type="RefSeq" id="WP_184574941.1">
    <property type="nucleotide sequence ID" value="NZ_JACHJL010000013.1"/>
</dbReference>
<dbReference type="CDD" id="cd00685">
    <property type="entry name" value="Trans_IPPS_HT"/>
    <property type="match status" value="1"/>
</dbReference>
<dbReference type="EC" id="2.5.1.29" evidence="7"/>
<dbReference type="InterPro" id="IPR000092">
    <property type="entry name" value="Polyprenyl_synt"/>
</dbReference>
<evidence type="ECO:0000256" key="5">
    <source>
        <dbReference type="ARBA" id="ARBA00022842"/>
    </source>
</evidence>
<keyword evidence="5" id="KW-0460">Magnesium</keyword>
<organism evidence="7 8">
    <name type="scientific">Streptomyces zagrosensis</name>
    <dbReference type="NCBI Taxonomy" id="1042984"/>
    <lineage>
        <taxon>Bacteria</taxon>
        <taxon>Bacillati</taxon>
        <taxon>Actinomycetota</taxon>
        <taxon>Actinomycetes</taxon>
        <taxon>Kitasatosporales</taxon>
        <taxon>Streptomycetaceae</taxon>
        <taxon>Streptomyces</taxon>
    </lineage>
</organism>
<evidence type="ECO:0000313" key="7">
    <source>
        <dbReference type="EMBL" id="MBB5937739.1"/>
    </source>
</evidence>
<dbReference type="AlphaFoldDB" id="A0A7W9V1F9"/>
<comment type="cofactor">
    <cofactor evidence="1">
        <name>Mg(2+)</name>
        <dbReference type="ChEBI" id="CHEBI:18420"/>
    </cofactor>
</comment>
<reference evidence="7 8" key="1">
    <citation type="submission" date="2020-08" db="EMBL/GenBank/DDBJ databases">
        <title>Genomic Encyclopedia of Type Strains, Phase III (KMG-III): the genomes of soil and plant-associated and newly described type strains.</title>
        <authorList>
            <person name="Whitman W."/>
        </authorList>
    </citation>
    <scope>NUCLEOTIDE SEQUENCE [LARGE SCALE GENOMIC DNA]</scope>
    <source>
        <strain evidence="7 8">CECT 8305</strain>
    </source>
</reference>
<evidence type="ECO:0000313" key="8">
    <source>
        <dbReference type="Proteomes" id="UP000588098"/>
    </source>
</evidence>
<sequence>MTVSPMAPVATTGRGAQARARILTRTETRLSALLTAEHALWAGVDARATAPVDSVGQLVRAGGKRLRPSFCAAGFLAAGGDPTDARVVEAAAAVELLHAFALIHDDVIDASPLRRGEPTTQVRAMEQHRTLGWRGEARRYGEGVAVLAGDLAFSYAMRLAQELPTQARRVWGELVTEMIVGQHLDVAVAAEGIADPRLSEYIANAKSGRYSIRRPLELGAAIVGNTTLAATFEEYGTALGEAFQLRDDLIDAFGDANVAGKPVGADAENNKMTLLTSLAVRRSERVRELVAAGGDEAVLRAEMAAIDVRAEIERRIDALVARAREALAAAPLPQEWREELSAMAVAVAYRDK</sequence>
<dbReference type="EC" id="2.5.1.1" evidence="7"/>
<dbReference type="GO" id="GO:0046872">
    <property type="term" value="F:metal ion binding"/>
    <property type="evidence" value="ECO:0007669"/>
    <property type="project" value="UniProtKB-KW"/>
</dbReference>
<dbReference type="GO" id="GO:0004337">
    <property type="term" value="F:(2E,6E)-farnesyl diphosphate synthase activity"/>
    <property type="evidence" value="ECO:0007669"/>
    <property type="project" value="UniProtKB-EC"/>
</dbReference>
<dbReference type="PROSITE" id="PS00444">
    <property type="entry name" value="POLYPRENYL_SYNTHASE_2"/>
    <property type="match status" value="1"/>
</dbReference>
<dbReference type="Gene3D" id="1.10.600.10">
    <property type="entry name" value="Farnesyl Diphosphate Synthase"/>
    <property type="match status" value="1"/>
</dbReference>
<gene>
    <name evidence="7" type="ORF">FHS42_004823</name>
</gene>
<dbReference type="SFLD" id="SFLDS00005">
    <property type="entry name" value="Isoprenoid_Synthase_Type_I"/>
    <property type="match status" value="1"/>
</dbReference>
<dbReference type="SUPFAM" id="SSF48576">
    <property type="entry name" value="Terpenoid synthases"/>
    <property type="match status" value="1"/>
</dbReference>
<evidence type="ECO:0000256" key="6">
    <source>
        <dbReference type="RuleBase" id="RU004466"/>
    </source>
</evidence>
<dbReference type="EC" id="2.5.1.10" evidence="7"/>
<accession>A0A7W9V1F9</accession>
<dbReference type="Proteomes" id="UP000588098">
    <property type="component" value="Unassembled WGS sequence"/>
</dbReference>
<dbReference type="GO" id="GO:0004161">
    <property type="term" value="F:dimethylallyltranstransferase activity"/>
    <property type="evidence" value="ECO:0007669"/>
    <property type="project" value="UniProtKB-EC"/>
</dbReference>
<evidence type="ECO:0000256" key="4">
    <source>
        <dbReference type="ARBA" id="ARBA00022723"/>
    </source>
</evidence>
<proteinExistence type="inferred from homology"/>
<dbReference type="GO" id="GO:0004311">
    <property type="term" value="F:geranylgeranyl diphosphate synthase activity"/>
    <property type="evidence" value="ECO:0007669"/>
    <property type="project" value="UniProtKB-EC"/>
</dbReference>
<keyword evidence="3 6" id="KW-0808">Transferase</keyword>
<keyword evidence="4" id="KW-0479">Metal-binding</keyword>